<feature type="compositionally biased region" description="Basic and acidic residues" evidence="6">
    <location>
        <begin position="213"/>
        <end position="226"/>
    </location>
</feature>
<keyword evidence="3" id="KW-0804">Transcription</keyword>
<dbReference type="EMBL" id="RWIC01002059">
    <property type="protein sequence ID" value="TKC34118.1"/>
    <property type="molecule type" value="Genomic_DNA"/>
</dbReference>
<dbReference type="Pfam" id="PF07545">
    <property type="entry name" value="Vg_Tdu"/>
    <property type="match status" value="1"/>
</dbReference>
<evidence type="ECO:0000256" key="2">
    <source>
        <dbReference type="ARBA" id="ARBA00023015"/>
    </source>
</evidence>
<comment type="subcellular location">
    <subcellularLocation>
        <location evidence="1">Nucleus</location>
    </subcellularLocation>
</comment>
<feature type="non-terminal residue" evidence="7">
    <location>
        <position position="604"/>
    </location>
</feature>
<feature type="region of interest" description="Disordered" evidence="6">
    <location>
        <begin position="57"/>
        <end position="118"/>
    </location>
</feature>
<dbReference type="PANTHER" id="PTHR15950">
    <property type="entry name" value="TRANSCRIPTION COFACTOR VESTIGIAL-LIKE PROTEIN"/>
    <property type="match status" value="1"/>
</dbReference>
<dbReference type="AlphaFoldDB" id="A0A4U1EDM7"/>
<gene>
    <name evidence="7" type="ORF">EI555_007917</name>
</gene>
<evidence type="ECO:0000256" key="5">
    <source>
        <dbReference type="ARBA" id="ARBA00025784"/>
    </source>
</evidence>
<dbReference type="GO" id="GO:0005634">
    <property type="term" value="C:nucleus"/>
    <property type="evidence" value="ECO:0007669"/>
    <property type="project" value="UniProtKB-SubCell"/>
</dbReference>
<feature type="compositionally biased region" description="Low complexity" evidence="6">
    <location>
        <begin position="258"/>
        <end position="270"/>
    </location>
</feature>
<dbReference type="Proteomes" id="UP000308365">
    <property type="component" value="Unassembled WGS sequence"/>
</dbReference>
<name>A0A4U1EDM7_MONMO</name>
<feature type="compositionally biased region" description="Basic and acidic residues" evidence="6">
    <location>
        <begin position="75"/>
        <end position="90"/>
    </location>
</feature>
<feature type="region of interest" description="Disordered" evidence="6">
    <location>
        <begin position="519"/>
        <end position="541"/>
    </location>
</feature>
<keyword evidence="4" id="KW-0539">Nucleus</keyword>
<organism evidence="7 8">
    <name type="scientific">Monodon monoceros</name>
    <name type="common">Narwhal</name>
    <name type="synonym">Ceratodon monodon</name>
    <dbReference type="NCBI Taxonomy" id="40151"/>
    <lineage>
        <taxon>Eukaryota</taxon>
        <taxon>Metazoa</taxon>
        <taxon>Chordata</taxon>
        <taxon>Craniata</taxon>
        <taxon>Vertebrata</taxon>
        <taxon>Euteleostomi</taxon>
        <taxon>Mammalia</taxon>
        <taxon>Eutheria</taxon>
        <taxon>Laurasiatheria</taxon>
        <taxon>Artiodactyla</taxon>
        <taxon>Whippomorpha</taxon>
        <taxon>Cetacea</taxon>
        <taxon>Odontoceti</taxon>
        <taxon>Monodontidae</taxon>
        <taxon>Monodon</taxon>
    </lineage>
</organism>
<evidence type="ECO:0008006" key="9">
    <source>
        <dbReference type="Google" id="ProtNLM"/>
    </source>
</evidence>
<sequence>MTLLVLTDGFRKEAEWFGFSSVKVMPELSNTRYCQPLATLQSLRCSGGRALRRRMLRPGDALPQGSQSRNSTSKDGQRDLREKRECDRPTEAASTGGDLSRALRGDTEGAPPRREEFPDSYILSAKIRISWGIPRDSAVPPAEEPRAKNLPHLATPDAHTQLSSPYFAAAYTPYHQKLACYSKMQEAQECNASPSNSSGSGSSSFSSQTPASIKEEEGSPEKERPPEAEYINSRCVLFTYFQGDISSVVDEHFSRALSQPSSYSPSCTSSKAPRSSGPWRGNKFELNAVLLKCFQTLGVNNDTNNNNYYCCYYYYSWRPHFDAENVLIKTEKTCPFVSPSANNTAALLIGRLLFAKKIFLNKVSRKEANNSKTPKYVDGLPVHRRPWRGTFSGAREAETRERVRSFPASFWNSAYQTPVPAPLGSPLAAAHSELPFAAADPYSPAALHGHLHQGAAEPWHHAHPHHAHPHHPYALGGALGAQAAAYPRPAAVHEVYAPHFDPRYGPLLMPAASGRPARLAPAPAPAPGSPSCELSAKGEPAGATWAAPGGPFASPTGDVAGGLGLSVDSAQEHPNVWVPRNAGPGYILYRIAGIRQSYSSGQTS</sequence>
<dbReference type="InterPro" id="IPR011520">
    <property type="entry name" value="Vg_fam"/>
</dbReference>
<proteinExistence type="inferred from homology"/>
<dbReference type="GO" id="GO:0006355">
    <property type="term" value="P:regulation of DNA-templated transcription"/>
    <property type="evidence" value="ECO:0007669"/>
    <property type="project" value="InterPro"/>
</dbReference>
<evidence type="ECO:0000256" key="4">
    <source>
        <dbReference type="ARBA" id="ARBA00023242"/>
    </source>
</evidence>
<feature type="compositionally biased region" description="Low complexity" evidence="6">
    <location>
        <begin position="191"/>
        <end position="212"/>
    </location>
</feature>
<dbReference type="PANTHER" id="PTHR15950:SF17">
    <property type="entry name" value="TRANSCRIPTION COFACTOR VESTIGIAL-LIKE PROTEIN 2"/>
    <property type="match status" value="1"/>
</dbReference>
<accession>A0A4U1EDM7</accession>
<evidence type="ECO:0000313" key="8">
    <source>
        <dbReference type="Proteomes" id="UP000308365"/>
    </source>
</evidence>
<evidence type="ECO:0000256" key="6">
    <source>
        <dbReference type="SAM" id="MobiDB-lite"/>
    </source>
</evidence>
<comment type="similarity">
    <text evidence="5">Belongs to the vestigial family.</text>
</comment>
<reference evidence="8" key="1">
    <citation type="journal article" date="2019" name="IScience">
        <title>Narwhal Genome Reveals Long-Term Low Genetic Diversity despite Current Large Abundance Size.</title>
        <authorList>
            <person name="Westbury M.V."/>
            <person name="Petersen B."/>
            <person name="Garde E."/>
            <person name="Heide-Jorgensen M.P."/>
            <person name="Lorenzen E.D."/>
        </authorList>
    </citation>
    <scope>NUCLEOTIDE SEQUENCE [LARGE SCALE GENOMIC DNA]</scope>
</reference>
<protein>
    <recommendedName>
        <fullName evidence="9">Transcription cofactor vestigial-like protein 2</fullName>
    </recommendedName>
</protein>
<feature type="region of interest" description="Disordered" evidence="6">
    <location>
        <begin position="258"/>
        <end position="278"/>
    </location>
</feature>
<evidence type="ECO:0000313" key="7">
    <source>
        <dbReference type="EMBL" id="TKC34118.1"/>
    </source>
</evidence>
<evidence type="ECO:0000256" key="3">
    <source>
        <dbReference type="ARBA" id="ARBA00023163"/>
    </source>
</evidence>
<feature type="compositionally biased region" description="Basic and acidic residues" evidence="6">
    <location>
        <begin position="101"/>
        <end position="117"/>
    </location>
</feature>
<feature type="region of interest" description="Disordered" evidence="6">
    <location>
        <begin position="190"/>
        <end position="226"/>
    </location>
</feature>
<evidence type="ECO:0000256" key="1">
    <source>
        <dbReference type="ARBA" id="ARBA00004123"/>
    </source>
</evidence>
<comment type="caution">
    <text evidence="7">The sequence shown here is derived from an EMBL/GenBank/DDBJ whole genome shotgun (WGS) entry which is preliminary data.</text>
</comment>
<feature type="compositionally biased region" description="Polar residues" evidence="6">
    <location>
        <begin position="64"/>
        <end position="74"/>
    </location>
</feature>
<keyword evidence="2" id="KW-0805">Transcription regulation</keyword>